<gene>
    <name evidence="4" type="primary">LOC113500298</name>
</gene>
<dbReference type="Pfam" id="PF00248">
    <property type="entry name" value="Aldo_ket_red"/>
    <property type="match status" value="1"/>
</dbReference>
<dbReference type="PROSITE" id="PS00063">
    <property type="entry name" value="ALDOKETO_REDUCTASE_3"/>
    <property type="match status" value="1"/>
</dbReference>
<dbReference type="GeneID" id="113500298"/>
<dbReference type="Proteomes" id="UP000322000">
    <property type="component" value="Chromosome 13"/>
</dbReference>
<dbReference type="OrthoDB" id="416253at2759"/>
<dbReference type="PRINTS" id="PR00069">
    <property type="entry name" value="ALDKETRDTASE"/>
</dbReference>
<dbReference type="AlphaFoldDB" id="A0A7E5W858"/>
<dbReference type="Gene3D" id="3.20.20.100">
    <property type="entry name" value="NADP-dependent oxidoreductase domain"/>
    <property type="match status" value="1"/>
</dbReference>
<keyword evidence="1" id="KW-0560">Oxidoreductase</keyword>
<proteinExistence type="predicted"/>
<dbReference type="InterPro" id="IPR020471">
    <property type="entry name" value="AKR"/>
</dbReference>
<accession>A0A7E5W858</accession>
<evidence type="ECO:0000313" key="4">
    <source>
        <dbReference type="RefSeq" id="XP_026736824.1"/>
    </source>
</evidence>
<feature type="domain" description="NADP-dependent oxidoreductase" evidence="2">
    <location>
        <begin position="89"/>
        <end position="361"/>
    </location>
</feature>
<dbReference type="PANTHER" id="PTHR11732">
    <property type="entry name" value="ALDO/KETO REDUCTASE"/>
    <property type="match status" value="1"/>
</dbReference>
<dbReference type="PROSITE" id="PS00062">
    <property type="entry name" value="ALDOKETO_REDUCTASE_2"/>
    <property type="match status" value="1"/>
</dbReference>
<evidence type="ECO:0000259" key="2">
    <source>
        <dbReference type="Pfam" id="PF00248"/>
    </source>
</evidence>
<keyword evidence="3" id="KW-1185">Reference proteome</keyword>
<dbReference type="KEGG" id="tnl:113500298"/>
<dbReference type="InterPro" id="IPR036812">
    <property type="entry name" value="NAD(P)_OxRdtase_dom_sf"/>
</dbReference>
<sequence>MPNMSRRTLEQFIKDFNETGRVLRPNPDWEEDLRQTVIVTPEIEERVRSYSRMKKKKVAQECHCQEGETRPGVAPLIKMNDGNYIPSFGLGTWLGVDKKTGELMPVKDNSVQRAVEMAIDAGYRHIDTAAVYNTEEQVGAAIQNKIAEFVVQREDLFITSKLWNDRHRREDVLPALQETLAKLGLDYLDLFLIHFPISQYSNGTYYEADFLDTWKGMIDARGRGLVKSIGVSNFNLTQMKRLLAMSPVKPAAIQVEVNLNLQQPELIAYCKTNDIAVIGYTPFGSLFHNKAKKDAPPPRTDEQALLRIADKYHKTVAQVALRYIMELGVIPIPKSVTKKRIEQNIEVFDFQLTQAERNVMKAYNNGYRVITVDMWKDAPDYPFEHKK</sequence>
<dbReference type="InterPro" id="IPR018170">
    <property type="entry name" value="Aldo/ket_reductase_CS"/>
</dbReference>
<organism evidence="3 4">
    <name type="scientific">Trichoplusia ni</name>
    <name type="common">Cabbage looper</name>
    <dbReference type="NCBI Taxonomy" id="7111"/>
    <lineage>
        <taxon>Eukaryota</taxon>
        <taxon>Metazoa</taxon>
        <taxon>Ecdysozoa</taxon>
        <taxon>Arthropoda</taxon>
        <taxon>Hexapoda</taxon>
        <taxon>Insecta</taxon>
        <taxon>Pterygota</taxon>
        <taxon>Neoptera</taxon>
        <taxon>Endopterygota</taxon>
        <taxon>Lepidoptera</taxon>
        <taxon>Glossata</taxon>
        <taxon>Ditrysia</taxon>
        <taxon>Noctuoidea</taxon>
        <taxon>Noctuidae</taxon>
        <taxon>Plusiinae</taxon>
        <taxon>Trichoplusia</taxon>
    </lineage>
</organism>
<evidence type="ECO:0000256" key="1">
    <source>
        <dbReference type="ARBA" id="ARBA00023002"/>
    </source>
</evidence>
<dbReference type="FunFam" id="3.20.20.100:FF:000002">
    <property type="entry name" value="2,5-diketo-D-gluconic acid reductase A"/>
    <property type="match status" value="1"/>
</dbReference>
<dbReference type="SUPFAM" id="SSF51430">
    <property type="entry name" value="NAD(P)-linked oxidoreductase"/>
    <property type="match status" value="1"/>
</dbReference>
<name>A0A7E5W858_TRINI</name>
<dbReference type="InParanoid" id="A0A7E5W858"/>
<dbReference type="RefSeq" id="XP_026736824.1">
    <property type="nucleotide sequence ID" value="XM_026881023.1"/>
</dbReference>
<dbReference type="InterPro" id="IPR023210">
    <property type="entry name" value="NADP_OxRdtase_dom"/>
</dbReference>
<protein>
    <submittedName>
        <fullName evidence="4">Aldo-keto reductase AKR2E4-like</fullName>
    </submittedName>
</protein>
<dbReference type="GO" id="GO:0016616">
    <property type="term" value="F:oxidoreductase activity, acting on the CH-OH group of donors, NAD or NADP as acceptor"/>
    <property type="evidence" value="ECO:0007669"/>
    <property type="project" value="UniProtKB-ARBA"/>
</dbReference>
<dbReference type="PROSITE" id="PS00798">
    <property type="entry name" value="ALDOKETO_REDUCTASE_1"/>
    <property type="match status" value="1"/>
</dbReference>
<reference evidence="4" key="1">
    <citation type="submission" date="2025-08" db="UniProtKB">
        <authorList>
            <consortium name="RefSeq"/>
        </authorList>
    </citation>
    <scope>IDENTIFICATION</scope>
</reference>
<evidence type="ECO:0000313" key="3">
    <source>
        <dbReference type="Proteomes" id="UP000322000"/>
    </source>
</evidence>